<feature type="compositionally biased region" description="Low complexity" evidence="1">
    <location>
        <begin position="128"/>
        <end position="151"/>
    </location>
</feature>
<reference evidence="3 4" key="1">
    <citation type="submission" date="2021-01" db="EMBL/GenBank/DDBJ databases">
        <title>Chromosome-level genome assembly of a human fungal pathogen reveals clustering of transcriptionally co-regulated genes.</title>
        <authorList>
            <person name="Voorhies M."/>
            <person name="Cohen S."/>
            <person name="Shea T.P."/>
            <person name="Petrus S."/>
            <person name="Munoz J.F."/>
            <person name="Poplawski S."/>
            <person name="Goldman W.E."/>
            <person name="Michael T."/>
            <person name="Cuomo C.A."/>
            <person name="Sil A."/>
            <person name="Beyhan S."/>
        </authorList>
    </citation>
    <scope>NUCLEOTIDE SEQUENCE [LARGE SCALE GENOMIC DNA]</scope>
    <source>
        <strain evidence="3 4">G184AR</strain>
    </source>
</reference>
<accession>A0A8H7Z2J0</accession>
<feature type="signal peptide" evidence="2">
    <location>
        <begin position="1"/>
        <end position="18"/>
    </location>
</feature>
<dbReference type="AlphaFoldDB" id="A0A8H7Z2J0"/>
<gene>
    <name evidence="3" type="ORF">I7I52_00784</name>
</gene>
<evidence type="ECO:0000313" key="3">
    <source>
        <dbReference type="EMBL" id="KAG5302964.1"/>
    </source>
</evidence>
<evidence type="ECO:0000256" key="1">
    <source>
        <dbReference type="SAM" id="MobiDB-lite"/>
    </source>
</evidence>
<feature type="chain" id="PRO_5034363056" evidence="2">
    <location>
        <begin position="19"/>
        <end position="174"/>
    </location>
</feature>
<dbReference type="OrthoDB" id="5597238at2759"/>
<dbReference type="VEuPathDB" id="FungiDB:I7I52_00784"/>
<feature type="region of interest" description="Disordered" evidence="1">
    <location>
        <begin position="106"/>
        <end position="151"/>
    </location>
</feature>
<organism evidence="3 4">
    <name type="scientific">Ajellomyces capsulatus</name>
    <name type="common">Darling's disease fungus</name>
    <name type="synonym">Histoplasma capsulatum</name>
    <dbReference type="NCBI Taxonomy" id="5037"/>
    <lineage>
        <taxon>Eukaryota</taxon>
        <taxon>Fungi</taxon>
        <taxon>Dikarya</taxon>
        <taxon>Ascomycota</taxon>
        <taxon>Pezizomycotina</taxon>
        <taxon>Eurotiomycetes</taxon>
        <taxon>Eurotiomycetidae</taxon>
        <taxon>Onygenales</taxon>
        <taxon>Ajellomycetaceae</taxon>
        <taxon>Histoplasma</taxon>
    </lineage>
</organism>
<dbReference type="EMBL" id="JAEVHI010000001">
    <property type="protein sequence ID" value="KAG5302964.1"/>
    <property type="molecule type" value="Genomic_DNA"/>
</dbReference>
<dbReference type="PROSITE" id="PS51257">
    <property type="entry name" value="PROKAR_LIPOPROTEIN"/>
    <property type="match status" value="1"/>
</dbReference>
<sequence length="174" mass="16885">MKAFTIFALAGLLACVSAMPQDSQPQQSQAPLPPSVLCANKCADSDVCCKADCFKVPCPNNAMANDTTACTAKCPKGDGSPGATEKYAQCVGSCIKQHFFSATAAMPNPTGTAGTPTGSSGSGGETTGNGSQTGASQTGATSSASPSAGAAANNAQLGSSAAGIIGLLMAALAL</sequence>
<comment type="caution">
    <text evidence="3">The sequence shown here is derived from an EMBL/GenBank/DDBJ whole genome shotgun (WGS) entry which is preliminary data.</text>
</comment>
<evidence type="ECO:0000256" key="2">
    <source>
        <dbReference type="SAM" id="SignalP"/>
    </source>
</evidence>
<evidence type="ECO:0000313" key="4">
    <source>
        <dbReference type="Proteomes" id="UP000670092"/>
    </source>
</evidence>
<keyword evidence="2" id="KW-0732">Signal</keyword>
<dbReference type="Proteomes" id="UP000670092">
    <property type="component" value="Unassembled WGS sequence"/>
</dbReference>
<name>A0A8H7Z2J0_AJECA</name>
<proteinExistence type="predicted"/>
<protein>
    <submittedName>
        <fullName evidence="3">Uncharacterized protein</fullName>
    </submittedName>
</protein>
<feature type="compositionally biased region" description="Low complexity" evidence="1">
    <location>
        <begin position="110"/>
        <end position="119"/>
    </location>
</feature>